<evidence type="ECO:0000256" key="9">
    <source>
        <dbReference type="HAMAP-Rule" id="MF_01012"/>
    </source>
</evidence>
<evidence type="ECO:0000256" key="11">
    <source>
        <dbReference type="PROSITE-ProRule" id="PRU01024"/>
    </source>
</evidence>
<feature type="active site" description="Nucleophile" evidence="9 11">
    <location>
        <position position="347"/>
    </location>
</feature>
<dbReference type="GO" id="GO:0070475">
    <property type="term" value="P:rRNA base methylation"/>
    <property type="evidence" value="ECO:0007669"/>
    <property type="project" value="TreeGrafter"/>
</dbReference>
<dbReference type="GO" id="GO:0005506">
    <property type="term" value="F:iron ion binding"/>
    <property type="evidence" value="ECO:0007669"/>
    <property type="project" value="UniProtKB-UniRule"/>
</dbReference>
<dbReference type="PROSITE" id="PS01231">
    <property type="entry name" value="TRMA_2"/>
    <property type="match status" value="1"/>
</dbReference>
<keyword evidence="4 9" id="KW-0808">Transferase</keyword>
<dbReference type="GO" id="GO:0070041">
    <property type="term" value="F:rRNA (uridine-C5-)-methyltransferase activity"/>
    <property type="evidence" value="ECO:0007669"/>
    <property type="project" value="UniProtKB-UniRule"/>
</dbReference>
<evidence type="ECO:0000256" key="6">
    <source>
        <dbReference type="ARBA" id="ARBA00022723"/>
    </source>
</evidence>
<dbReference type="EMBL" id="MLHG01000013">
    <property type="protein sequence ID" value="OOF41106.1"/>
    <property type="molecule type" value="Genomic_DNA"/>
</dbReference>
<evidence type="ECO:0000256" key="3">
    <source>
        <dbReference type="ARBA" id="ARBA00022603"/>
    </source>
</evidence>
<dbReference type="InterPro" id="IPR029063">
    <property type="entry name" value="SAM-dependent_MTases_sf"/>
</dbReference>
<feature type="binding site" evidence="9 11">
    <location>
        <position position="274"/>
    </location>
    <ligand>
        <name>S-adenosyl-L-methionine</name>
        <dbReference type="ChEBI" id="CHEBI:59789"/>
    </ligand>
</feature>
<keyword evidence="8 9" id="KW-0411">Iron-sulfur</keyword>
<keyword evidence="6 9" id="KW-0479">Metal-binding</keyword>
<dbReference type="HAMAP" id="MF_01012">
    <property type="entry name" value="23SrRNA_methyltr_RlmC"/>
    <property type="match status" value="1"/>
</dbReference>
<feature type="binding site" evidence="9 11">
    <location>
        <position position="247"/>
    </location>
    <ligand>
        <name>S-adenosyl-L-methionine</name>
        <dbReference type="ChEBI" id="CHEBI:59789"/>
    </ligand>
</feature>
<comment type="caution">
    <text evidence="13">The sequence shown here is derived from an EMBL/GenBank/DDBJ whole genome shotgun (WGS) entry which is preliminary data.</text>
</comment>
<evidence type="ECO:0000256" key="10">
    <source>
        <dbReference type="NCBIfam" id="TIGR02085"/>
    </source>
</evidence>
<dbReference type="PANTHER" id="PTHR11061:SF30">
    <property type="entry name" value="TRNA (URACIL(54)-C(5))-METHYLTRANSFERASE"/>
    <property type="match status" value="1"/>
</dbReference>
<dbReference type="GO" id="GO:0051539">
    <property type="term" value="F:4 iron, 4 sulfur cluster binding"/>
    <property type="evidence" value="ECO:0007669"/>
    <property type="project" value="UniProtKB-KW"/>
</dbReference>
<feature type="binding site" evidence="9 11">
    <location>
        <position position="218"/>
    </location>
    <ligand>
        <name>S-adenosyl-L-methionine</name>
        <dbReference type="ChEBI" id="CHEBI:59789"/>
    </ligand>
</feature>
<comment type="catalytic activity">
    <reaction evidence="9">
        <text>uridine(747) in 23S rRNA + S-adenosyl-L-methionine = 5-methyluridine(747) in 23S rRNA + S-adenosyl-L-homocysteine + H(+)</text>
        <dbReference type="Rhea" id="RHEA:42628"/>
        <dbReference type="Rhea" id="RHEA-COMP:10154"/>
        <dbReference type="Rhea" id="RHEA-COMP:10155"/>
        <dbReference type="ChEBI" id="CHEBI:15378"/>
        <dbReference type="ChEBI" id="CHEBI:57856"/>
        <dbReference type="ChEBI" id="CHEBI:59789"/>
        <dbReference type="ChEBI" id="CHEBI:65315"/>
        <dbReference type="ChEBI" id="CHEBI:74447"/>
        <dbReference type="EC" id="2.1.1.189"/>
    </reaction>
</comment>
<feature type="binding site" evidence="9 11">
    <location>
        <position position="320"/>
    </location>
    <ligand>
        <name>S-adenosyl-L-methionine</name>
        <dbReference type="ChEBI" id="CHEBI:59789"/>
    </ligand>
</feature>
<feature type="binding site" evidence="9">
    <location>
        <position position="93"/>
    </location>
    <ligand>
        <name>[4Fe-4S] cluster</name>
        <dbReference type="ChEBI" id="CHEBI:49883"/>
    </ligand>
</feature>
<feature type="binding site" evidence="9">
    <location>
        <position position="15"/>
    </location>
    <ligand>
        <name>[4Fe-4S] cluster</name>
        <dbReference type="ChEBI" id="CHEBI:49883"/>
    </ligand>
</feature>
<sequence>MIDCHHYQAGNCRSCQWLEMPYEQQLSEKITHLKIQLSHLNCDDLVWLPPFQSRLSGFRNKAKMVVSGSVERPILGILQESNDPNSAIDLSDCPLYPTHFGAIFSILKDFIGRAGLVPYNVAKKKGELKYILLTESISTGKLMLRFVLRSENKLALIYRELAGLLSKLPQLEVVSVNLQSQHAAILEGEQEIFLTEKQFLAENFNDIPLFIRPQGFFQTNPQVAARLYKTAQQWIKGLPITKLWDLFCGVGGFGLHCAYGLQKQGQNVELTGIEISPSAILAAKMSDQKLALQNVKFQSLDAANFALNGNGEKPDLVIVNPPRRGIGRELSEFLNQIRPHFILYSSCNAISMGKDLRYLTHYKPIKIQLFDMFPHTAHYEVLTLLERVTN</sequence>
<dbReference type="AlphaFoldDB" id="A0A1V3IJJ0"/>
<dbReference type="PANTHER" id="PTHR11061">
    <property type="entry name" value="RNA M5U METHYLTRANSFERASE"/>
    <property type="match status" value="1"/>
</dbReference>
<dbReference type="InterPro" id="IPR011825">
    <property type="entry name" value="23SrRNA_MeTrfase_RlmC"/>
</dbReference>
<dbReference type="Gene3D" id="3.40.50.150">
    <property type="entry name" value="Vaccinia Virus protein VP39"/>
    <property type="match status" value="1"/>
</dbReference>
<dbReference type="CDD" id="cd02440">
    <property type="entry name" value="AdoMet_MTases"/>
    <property type="match status" value="1"/>
</dbReference>
<reference evidence="13 14" key="1">
    <citation type="submission" date="2016-10" db="EMBL/GenBank/DDBJ databases">
        <title>Rodentibacter gen. nov. and new species.</title>
        <authorList>
            <person name="Christensen H."/>
        </authorList>
    </citation>
    <scope>NUCLEOTIDE SEQUENCE [LARGE SCALE GENOMIC DNA]</scope>
    <source>
        <strain evidence="13 14">Ppn418</strain>
    </source>
</reference>
<dbReference type="Proteomes" id="UP000189426">
    <property type="component" value="Unassembled WGS sequence"/>
</dbReference>
<dbReference type="NCBIfam" id="TIGR02085">
    <property type="entry name" value="meth_trns_rumB"/>
    <property type="match status" value="1"/>
</dbReference>
<comment type="function">
    <text evidence="9">Catalyzes the formation of 5-methyl-uridine at position 747 (m5U747) in 23S rRNA.</text>
</comment>
<evidence type="ECO:0000313" key="13">
    <source>
        <dbReference type="EMBL" id="OOF41106.1"/>
    </source>
</evidence>
<evidence type="ECO:0000256" key="2">
    <source>
        <dbReference type="ARBA" id="ARBA00022552"/>
    </source>
</evidence>
<gene>
    <name evidence="9" type="primary">rlmC</name>
    <name evidence="13" type="ORF">BKK47_02210</name>
</gene>
<accession>A0A1V3IJJ0</accession>
<organism evidence="13 14">
    <name type="scientific">Rodentibacter mrazii</name>
    <dbReference type="NCBI Taxonomy" id="1908257"/>
    <lineage>
        <taxon>Bacteria</taxon>
        <taxon>Pseudomonadati</taxon>
        <taxon>Pseudomonadota</taxon>
        <taxon>Gammaproteobacteria</taxon>
        <taxon>Pasteurellales</taxon>
        <taxon>Pasteurellaceae</taxon>
        <taxon>Rodentibacter</taxon>
    </lineage>
</organism>
<keyword evidence="14" id="KW-1185">Reference proteome</keyword>
<dbReference type="SUPFAM" id="SSF53335">
    <property type="entry name" value="S-adenosyl-L-methionine-dependent methyltransferases"/>
    <property type="match status" value="1"/>
</dbReference>
<dbReference type="RefSeq" id="WP_077493297.1">
    <property type="nucleotide sequence ID" value="NZ_MLHG01000013.1"/>
</dbReference>
<feature type="active site" evidence="12">
    <location>
        <position position="347"/>
    </location>
</feature>
<evidence type="ECO:0000313" key="14">
    <source>
        <dbReference type="Proteomes" id="UP000189426"/>
    </source>
</evidence>
<name>A0A1V3IJJ0_9PAST</name>
<evidence type="ECO:0000256" key="7">
    <source>
        <dbReference type="ARBA" id="ARBA00023004"/>
    </source>
</evidence>
<dbReference type="PROSITE" id="PS01230">
    <property type="entry name" value="TRMA_1"/>
    <property type="match status" value="1"/>
</dbReference>
<dbReference type="InterPro" id="IPR030390">
    <property type="entry name" value="MeTrfase_TrmA_AS"/>
</dbReference>
<keyword evidence="3 9" id="KW-0489">Methyltransferase</keyword>
<dbReference type="PROSITE" id="PS51687">
    <property type="entry name" value="SAM_MT_RNA_M5U"/>
    <property type="match status" value="1"/>
</dbReference>
<keyword evidence="1 9" id="KW-0004">4Fe-4S</keyword>
<keyword evidence="7 9" id="KW-0408">Iron</keyword>
<keyword evidence="2 9" id="KW-0698">rRNA processing</keyword>
<dbReference type="EC" id="2.1.1.189" evidence="9 10"/>
<evidence type="ECO:0000256" key="5">
    <source>
        <dbReference type="ARBA" id="ARBA00022691"/>
    </source>
</evidence>
<dbReference type="Gene3D" id="2.40.50.1070">
    <property type="match status" value="1"/>
</dbReference>
<evidence type="ECO:0000256" key="12">
    <source>
        <dbReference type="PROSITE-ProRule" id="PRU10015"/>
    </source>
</evidence>
<evidence type="ECO:0000256" key="1">
    <source>
        <dbReference type="ARBA" id="ARBA00022485"/>
    </source>
</evidence>
<dbReference type="STRING" id="1908257.BKK47_02210"/>
<proteinExistence type="inferred from homology"/>
<dbReference type="Pfam" id="PF05958">
    <property type="entry name" value="tRNA_U5-meth_tr"/>
    <property type="match status" value="1"/>
</dbReference>
<protein>
    <recommendedName>
        <fullName evidence="9 10">23S rRNA (uracil(747)-C(5))-methyltransferase RlmC</fullName>
        <ecNumber evidence="9 10">2.1.1.189</ecNumber>
    </recommendedName>
    <alternativeName>
        <fullName evidence="9">23S rRNA(m5U747)-methyltransferase</fullName>
    </alternativeName>
</protein>
<keyword evidence="5 9" id="KW-0949">S-adenosyl-L-methionine</keyword>
<evidence type="ECO:0000256" key="8">
    <source>
        <dbReference type="ARBA" id="ARBA00023014"/>
    </source>
</evidence>
<evidence type="ECO:0000256" key="4">
    <source>
        <dbReference type="ARBA" id="ARBA00022679"/>
    </source>
</evidence>
<feature type="binding site" evidence="9">
    <location>
        <position position="4"/>
    </location>
    <ligand>
        <name>[4Fe-4S] cluster</name>
        <dbReference type="ChEBI" id="CHEBI:49883"/>
    </ligand>
</feature>
<dbReference type="InterPro" id="IPR010280">
    <property type="entry name" value="U5_MeTrfase_fam"/>
</dbReference>
<feature type="binding site" evidence="9">
    <location>
        <position position="12"/>
    </location>
    <ligand>
        <name>[4Fe-4S] cluster</name>
        <dbReference type="ChEBI" id="CHEBI:49883"/>
    </ligand>
</feature>
<comment type="similarity">
    <text evidence="9">Belongs to the class I-like SAM-binding methyltransferase superfamily. RNA M5U methyltransferase family. RlmC subfamily.</text>
</comment>
<dbReference type="InterPro" id="IPR030391">
    <property type="entry name" value="MeTrfase_TrmA_CS"/>
</dbReference>